<reference evidence="1 2" key="1">
    <citation type="submission" date="2024-04" db="EMBL/GenBank/DDBJ databases">
        <title>Two novel Raoultella species associated with bleeding cankers of broadleaf hosts, Raoultella scottia sp. nov. and Raoultella lignicola sp. nov.</title>
        <authorList>
            <person name="Brady C.L."/>
        </authorList>
    </citation>
    <scope>NUCLEOTIDE SEQUENCE [LARGE SCALE GENOMIC DNA]</scope>
    <source>
        <strain evidence="1 2">TW_WC1a.1</strain>
    </source>
</reference>
<dbReference type="EMBL" id="JARXNK020000097">
    <property type="protein sequence ID" value="MEL0550686.1"/>
    <property type="molecule type" value="Genomic_DNA"/>
</dbReference>
<gene>
    <name evidence="1" type="ORF">QFI96_003095</name>
</gene>
<evidence type="ECO:0000313" key="1">
    <source>
        <dbReference type="EMBL" id="MEL0550686.1"/>
    </source>
</evidence>
<organism evidence="1 2">
    <name type="scientific">Raoultella lignicola</name>
    <dbReference type="NCBI Taxonomy" id="3040939"/>
    <lineage>
        <taxon>Bacteria</taxon>
        <taxon>Pseudomonadati</taxon>
        <taxon>Pseudomonadota</taxon>
        <taxon>Gammaproteobacteria</taxon>
        <taxon>Enterobacterales</taxon>
        <taxon>Enterobacteriaceae</taxon>
        <taxon>Klebsiella/Raoultella group</taxon>
        <taxon>Raoultella</taxon>
    </lineage>
</organism>
<protein>
    <submittedName>
        <fullName evidence="1">Uncharacterized protein</fullName>
    </submittedName>
</protein>
<sequence>MGQVEVFNASKSDIYVSLNNGSFFTVNAATQVSWQAGQAATPPTFVNNTTATTGQLKLGDNIITAYSSTSGPATAGICTITIPENIPINSIQLYLFWKDATSVAAIVLQDGQPFQAVIITRAITSTLLTAVSAIQYPLENNKMTSPSHPAGSQIKINL</sequence>
<keyword evidence="2" id="KW-1185">Reference proteome</keyword>
<name>A0ABU9F2T1_9ENTR</name>
<evidence type="ECO:0000313" key="2">
    <source>
        <dbReference type="Proteomes" id="UP001312893"/>
    </source>
</evidence>
<proteinExistence type="predicted"/>
<dbReference type="RefSeq" id="WP_123754780.1">
    <property type="nucleotide sequence ID" value="NZ_JARXNK020000097.1"/>
</dbReference>
<accession>A0ABU9F2T1</accession>
<comment type="caution">
    <text evidence="1">The sequence shown here is derived from an EMBL/GenBank/DDBJ whole genome shotgun (WGS) entry which is preliminary data.</text>
</comment>
<dbReference type="Proteomes" id="UP001312893">
    <property type="component" value="Unassembled WGS sequence"/>
</dbReference>